<feature type="region of interest" description="Disordered" evidence="1">
    <location>
        <begin position="135"/>
        <end position="263"/>
    </location>
</feature>
<name>A0A8H6Z7S9_9AGAR</name>
<accession>A0A8H6Z7S9</accession>
<protein>
    <submittedName>
        <fullName evidence="2">Uncharacterized protein</fullName>
    </submittedName>
</protein>
<feature type="compositionally biased region" description="Acidic residues" evidence="1">
    <location>
        <begin position="244"/>
        <end position="256"/>
    </location>
</feature>
<proteinExistence type="predicted"/>
<organism evidence="2 3">
    <name type="scientific">Mycena venus</name>
    <dbReference type="NCBI Taxonomy" id="2733690"/>
    <lineage>
        <taxon>Eukaryota</taxon>
        <taxon>Fungi</taxon>
        <taxon>Dikarya</taxon>
        <taxon>Basidiomycota</taxon>
        <taxon>Agaricomycotina</taxon>
        <taxon>Agaricomycetes</taxon>
        <taxon>Agaricomycetidae</taxon>
        <taxon>Agaricales</taxon>
        <taxon>Marasmiineae</taxon>
        <taxon>Mycenaceae</taxon>
        <taxon>Mycena</taxon>
    </lineage>
</organism>
<evidence type="ECO:0000313" key="3">
    <source>
        <dbReference type="Proteomes" id="UP000620124"/>
    </source>
</evidence>
<dbReference type="Proteomes" id="UP000620124">
    <property type="component" value="Unassembled WGS sequence"/>
</dbReference>
<evidence type="ECO:0000256" key="1">
    <source>
        <dbReference type="SAM" id="MobiDB-lite"/>
    </source>
</evidence>
<gene>
    <name evidence="2" type="ORF">MVEN_00048800</name>
</gene>
<dbReference type="EMBL" id="JACAZI010000001">
    <property type="protein sequence ID" value="KAF7371911.1"/>
    <property type="molecule type" value="Genomic_DNA"/>
</dbReference>
<keyword evidence="3" id="KW-1185">Reference proteome</keyword>
<dbReference type="AlphaFoldDB" id="A0A8H6Z7S9"/>
<dbReference type="OrthoDB" id="3087655at2759"/>
<sequence>MPAVCSKILKRRQIANRWEKWNEGHDTIERQTTCTFVVESQPTFFSSLTSTQGPGPFAYESFAVIMNDYDKSGFVWAYWDFQQQRVFYPPEGGDVATPTSWKVRDNELSDNLAPPGMTLVESKFYDSLVTSAAQHQAKAHQSQQERQLGKRAREEQEEYDLPLVEETRRRAEHANQQYQASKGKGNADHPRKKARSNESSTTDNSLDGPSHGKPNPEGVLAPVSQLASQASRLGIENGALSGEADVDADGEDDEMSVDQAKKD</sequence>
<reference evidence="2" key="1">
    <citation type="submission" date="2020-05" db="EMBL/GenBank/DDBJ databases">
        <title>Mycena genomes resolve the evolution of fungal bioluminescence.</title>
        <authorList>
            <person name="Tsai I.J."/>
        </authorList>
    </citation>
    <scope>NUCLEOTIDE SEQUENCE</scope>
    <source>
        <strain evidence="2">CCC161011</strain>
    </source>
</reference>
<comment type="caution">
    <text evidence="2">The sequence shown here is derived from an EMBL/GenBank/DDBJ whole genome shotgun (WGS) entry which is preliminary data.</text>
</comment>
<feature type="compositionally biased region" description="Low complexity" evidence="1">
    <location>
        <begin position="135"/>
        <end position="144"/>
    </location>
</feature>
<evidence type="ECO:0000313" key="2">
    <source>
        <dbReference type="EMBL" id="KAF7371911.1"/>
    </source>
</evidence>
<feature type="compositionally biased region" description="Polar residues" evidence="1">
    <location>
        <begin position="197"/>
        <end position="207"/>
    </location>
</feature>